<reference evidence="2 3" key="1">
    <citation type="submission" date="2018-04" db="EMBL/GenBank/DDBJ databases">
        <title>Genomic Encyclopedia of Archaeal and Bacterial Type Strains, Phase II (KMG-II): from individual species to whole genera.</title>
        <authorList>
            <person name="Goeker M."/>
        </authorList>
    </citation>
    <scope>NUCLEOTIDE SEQUENCE [LARGE SCALE GENOMIC DNA]</scope>
    <source>
        <strain evidence="2 3">DSM 45787</strain>
    </source>
</reference>
<dbReference type="Proteomes" id="UP000244240">
    <property type="component" value="Unassembled WGS sequence"/>
</dbReference>
<gene>
    <name evidence="2" type="ORF">C8P63_10984</name>
</gene>
<evidence type="ECO:0000256" key="1">
    <source>
        <dbReference type="SAM" id="MobiDB-lite"/>
    </source>
</evidence>
<dbReference type="Gene3D" id="3.10.180.10">
    <property type="entry name" value="2,3-Dihydroxybiphenyl 1,2-Dioxygenase, domain 1"/>
    <property type="match status" value="1"/>
</dbReference>
<evidence type="ECO:0008006" key="4">
    <source>
        <dbReference type="Google" id="ProtNLM"/>
    </source>
</evidence>
<accession>A0A2T6BW90</accession>
<dbReference type="InterPro" id="IPR029068">
    <property type="entry name" value="Glyas_Bleomycin-R_OHBP_Dase"/>
</dbReference>
<proteinExistence type="predicted"/>
<evidence type="ECO:0000313" key="3">
    <source>
        <dbReference type="Proteomes" id="UP000244240"/>
    </source>
</evidence>
<organism evidence="2 3">
    <name type="scientific">Melghirimyces profundicolus</name>
    <dbReference type="NCBI Taxonomy" id="1242148"/>
    <lineage>
        <taxon>Bacteria</taxon>
        <taxon>Bacillati</taxon>
        <taxon>Bacillota</taxon>
        <taxon>Bacilli</taxon>
        <taxon>Bacillales</taxon>
        <taxon>Thermoactinomycetaceae</taxon>
        <taxon>Melghirimyces</taxon>
    </lineage>
</organism>
<protein>
    <recommendedName>
        <fullName evidence="4">Glyoxalase/bleomycin resistance protein/dioxygenase superfamily protein</fullName>
    </recommendedName>
</protein>
<feature type="region of interest" description="Disordered" evidence="1">
    <location>
        <begin position="64"/>
        <end position="99"/>
    </location>
</feature>
<sequence>MELLSIHHAQITVPRGAENEARRFYCGVMGLREIPKPGSLSGRGGFWLRLGDVEIHVGTEDGIDRSRSKALPSGGSVRLAPSSHRSRSRDSGVRTHPGL</sequence>
<evidence type="ECO:0000313" key="2">
    <source>
        <dbReference type="EMBL" id="PTX60319.1"/>
    </source>
</evidence>
<dbReference type="PANTHER" id="PTHR39175:SF1">
    <property type="entry name" value="FAMILY PROTEIN, PUTATIVE (AFU_ORTHOLOGUE AFUA_3G15060)-RELATED"/>
    <property type="match status" value="1"/>
</dbReference>
<dbReference type="EMBL" id="QBKR01000009">
    <property type="protein sequence ID" value="PTX60319.1"/>
    <property type="molecule type" value="Genomic_DNA"/>
</dbReference>
<dbReference type="PANTHER" id="PTHR39175">
    <property type="entry name" value="FAMILY PROTEIN, PUTATIVE (AFU_ORTHOLOGUE AFUA_3G15060)-RELATED"/>
    <property type="match status" value="1"/>
</dbReference>
<name>A0A2T6BW90_9BACL</name>
<keyword evidence="3" id="KW-1185">Reference proteome</keyword>
<dbReference type="SUPFAM" id="SSF54593">
    <property type="entry name" value="Glyoxalase/Bleomycin resistance protein/Dihydroxybiphenyl dioxygenase"/>
    <property type="match status" value="1"/>
</dbReference>
<dbReference type="AlphaFoldDB" id="A0A2T6BW90"/>
<comment type="caution">
    <text evidence="2">The sequence shown here is derived from an EMBL/GenBank/DDBJ whole genome shotgun (WGS) entry which is preliminary data.</text>
</comment>